<dbReference type="KEGG" id="clt:CM240_0812"/>
<gene>
    <name evidence="2" type="ORF">CM240_0812</name>
</gene>
<protein>
    <submittedName>
        <fullName evidence="2">Uncharacterized protein</fullName>
    </submittedName>
</protein>
<dbReference type="HOGENOM" id="CLU_1233259_0_0_9"/>
<dbReference type="PROSITE" id="PS50005">
    <property type="entry name" value="TPR"/>
    <property type="match status" value="1"/>
</dbReference>
<dbReference type="AlphaFoldDB" id="W6S117"/>
<evidence type="ECO:0000313" key="2">
    <source>
        <dbReference type="EMBL" id="CDM67977.1"/>
    </source>
</evidence>
<dbReference type="SUPFAM" id="SSF48452">
    <property type="entry name" value="TPR-like"/>
    <property type="match status" value="1"/>
</dbReference>
<keyword evidence="1" id="KW-0802">TPR repeat</keyword>
<dbReference type="Gene3D" id="1.25.40.10">
    <property type="entry name" value="Tetratricopeptide repeat domain"/>
    <property type="match status" value="2"/>
</dbReference>
<dbReference type="OrthoDB" id="2048996at2"/>
<name>W6S117_9CLOT</name>
<feature type="repeat" description="TPR" evidence="1">
    <location>
        <begin position="20"/>
        <end position="53"/>
    </location>
</feature>
<dbReference type="InterPro" id="IPR019734">
    <property type="entry name" value="TPR_rpt"/>
</dbReference>
<evidence type="ECO:0000256" key="1">
    <source>
        <dbReference type="PROSITE-ProRule" id="PRU00339"/>
    </source>
</evidence>
<dbReference type="RefSeq" id="WP_044036691.1">
    <property type="nucleotide sequence ID" value="NZ_HG917868.1"/>
</dbReference>
<evidence type="ECO:0000313" key="3">
    <source>
        <dbReference type="Proteomes" id="UP000019426"/>
    </source>
</evidence>
<proteinExistence type="predicted"/>
<dbReference type="Proteomes" id="UP000019426">
    <property type="component" value="Chromosome M2/40_rep1"/>
</dbReference>
<accession>W6S117</accession>
<reference evidence="2 3" key="1">
    <citation type="submission" date="2013-11" db="EMBL/GenBank/DDBJ databases">
        <title>Complete genome sequence of Clostridum sp. M2/40.</title>
        <authorList>
            <person name="Wibberg D."/>
            <person name="Puehler A."/>
            <person name="Schlueter A."/>
        </authorList>
    </citation>
    <scope>NUCLEOTIDE SEQUENCE [LARGE SCALE GENOMIC DNA]</scope>
    <source>
        <strain evidence="3">M2/40</strain>
    </source>
</reference>
<sequence length="224" mass="26866">MKDLCLQYNYFIAKKEFNIKKDYFEKGISYERQMNYDFAIHMYKKVLSIDKFHLEAKERLYHIYRNTNKTNKVNEVISELLKYNNSEYIGYHYKFNSLMEEGKFEEAEALLLKISNIFRNMESLKLDYITYLVSIEKYKEAKKIINSIEKSNCYYGIFNIRKVLILLAMGKKEEAISLLFSREIYDKENIIVNEMISLVANRDINVKSTIKHINRLEEKIEMSV</sequence>
<dbReference type="InterPro" id="IPR011990">
    <property type="entry name" value="TPR-like_helical_dom_sf"/>
</dbReference>
<dbReference type="EMBL" id="HG917868">
    <property type="protein sequence ID" value="CDM67977.1"/>
    <property type="molecule type" value="Genomic_DNA"/>
</dbReference>
<organism evidence="2 3">
    <name type="scientific">Clostridium bornimense</name>
    <dbReference type="NCBI Taxonomy" id="1216932"/>
    <lineage>
        <taxon>Bacteria</taxon>
        <taxon>Bacillati</taxon>
        <taxon>Bacillota</taxon>
        <taxon>Clostridia</taxon>
        <taxon>Eubacteriales</taxon>
        <taxon>Clostridiaceae</taxon>
        <taxon>Clostridium</taxon>
    </lineage>
</organism>
<dbReference type="PATRIC" id="fig|1216932.3.peg.797"/>
<keyword evidence="3" id="KW-1185">Reference proteome</keyword>